<dbReference type="GeneID" id="94582248"/>
<dbReference type="EMBL" id="CP017553">
    <property type="protein sequence ID" value="AOW00072.1"/>
    <property type="molecule type" value="Genomic_DNA"/>
</dbReference>
<organism evidence="2 3">
    <name type="scientific">Yarrowia lipolytica</name>
    <name type="common">Candida lipolytica</name>
    <dbReference type="NCBI Taxonomy" id="4952"/>
    <lineage>
        <taxon>Eukaryota</taxon>
        <taxon>Fungi</taxon>
        <taxon>Dikarya</taxon>
        <taxon>Ascomycota</taxon>
        <taxon>Saccharomycotina</taxon>
        <taxon>Dipodascomycetes</taxon>
        <taxon>Dipodascales</taxon>
        <taxon>Dipodascales incertae sedis</taxon>
        <taxon>Yarrowia</taxon>
    </lineage>
</organism>
<protein>
    <submittedName>
        <fullName evidence="2">Uncharacterized protein</fullName>
    </submittedName>
</protein>
<evidence type="ECO:0000313" key="3">
    <source>
        <dbReference type="Proteomes" id="UP000182444"/>
    </source>
</evidence>
<evidence type="ECO:0000256" key="1">
    <source>
        <dbReference type="SAM" id="MobiDB-lite"/>
    </source>
</evidence>
<gene>
    <name evidence="2" type="ORF">YALI1_A00014g</name>
</gene>
<dbReference type="AlphaFoldDB" id="A0A1D8N374"/>
<sequence length="117" mass="13779">MPPRLTYINTRSPAANKSEYHVNNTQKNPKQNKRFPKRCSRRYCARVYQPLLTRTTPNVVNMRYLRETHLRGLRLTWKWGTAVWRDTHEIPSLSRPMTAARHYTVTLLGTKSHISTS</sequence>
<feature type="region of interest" description="Disordered" evidence="1">
    <location>
        <begin position="14"/>
        <end position="36"/>
    </location>
</feature>
<accession>A0A1D8N374</accession>
<reference evidence="2 3" key="1">
    <citation type="journal article" date="2016" name="PLoS ONE">
        <title>Sequence Assembly of Yarrowia lipolytica Strain W29/CLIB89 Shows Transposable Element Diversity.</title>
        <authorList>
            <person name="Magnan C."/>
            <person name="Yu J."/>
            <person name="Chang I."/>
            <person name="Jahn E."/>
            <person name="Kanomata Y."/>
            <person name="Wu J."/>
            <person name="Zeller M."/>
            <person name="Oakes M."/>
            <person name="Baldi P."/>
            <person name="Sandmeyer S."/>
        </authorList>
    </citation>
    <scope>NUCLEOTIDE SEQUENCE [LARGE SCALE GENOMIC DNA]</scope>
    <source>
        <strain evidence="3">CLIB89(W29)</strain>
    </source>
</reference>
<proteinExistence type="predicted"/>
<dbReference type="VEuPathDB" id="FungiDB:YALI1_A00014g"/>
<name>A0A1D8N374_YARLL</name>
<evidence type="ECO:0000313" key="2">
    <source>
        <dbReference type="EMBL" id="AOW00072.1"/>
    </source>
</evidence>
<feature type="compositionally biased region" description="Polar residues" evidence="1">
    <location>
        <begin position="14"/>
        <end position="29"/>
    </location>
</feature>
<dbReference type="RefSeq" id="XP_068137693.1">
    <property type="nucleotide sequence ID" value="XM_068281592.1"/>
</dbReference>
<dbReference type="Proteomes" id="UP000182444">
    <property type="component" value="Chromosome 1A"/>
</dbReference>